<dbReference type="RefSeq" id="WP_345162572.1">
    <property type="nucleotide sequence ID" value="NZ_BAABHC010000035.1"/>
</dbReference>
<accession>A0ABP8M3L9</accession>
<name>A0ABP8M3L9_9BACT</name>
<proteinExistence type="predicted"/>
<dbReference type="Gene3D" id="3.40.50.300">
    <property type="entry name" value="P-loop containing nucleotide triphosphate hydrolases"/>
    <property type="match status" value="1"/>
</dbReference>
<dbReference type="Proteomes" id="UP001500552">
    <property type="component" value="Unassembled WGS sequence"/>
</dbReference>
<dbReference type="SUPFAM" id="SSF52540">
    <property type="entry name" value="P-loop containing nucleoside triphosphate hydrolases"/>
    <property type="match status" value="1"/>
</dbReference>
<evidence type="ECO:0000259" key="2">
    <source>
        <dbReference type="Pfam" id="PF07693"/>
    </source>
</evidence>
<feature type="transmembrane region" description="Helical" evidence="1">
    <location>
        <begin position="160"/>
        <end position="179"/>
    </location>
</feature>
<dbReference type="EMBL" id="BAABHC010000035">
    <property type="protein sequence ID" value="GAA4443544.1"/>
    <property type="molecule type" value="Genomic_DNA"/>
</dbReference>
<dbReference type="Pfam" id="PF07693">
    <property type="entry name" value="KAP_NTPase"/>
    <property type="match status" value="1"/>
</dbReference>
<feature type="transmembrane region" description="Helical" evidence="1">
    <location>
        <begin position="130"/>
        <end position="148"/>
    </location>
</feature>
<gene>
    <name evidence="3" type="ORF">GCM10023188_44450</name>
</gene>
<dbReference type="InterPro" id="IPR027417">
    <property type="entry name" value="P-loop_NTPase"/>
</dbReference>
<protein>
    <submittedName>
        <fullName evidence="3">P-loop NTPase fold protein</fullName>
    </submittedName>
</protein>
<organism evidence="3 4">
    <name type="scientific">Pontibacter saemangeumensis</name>
    <dbReference type="NCBI Taxonomy" id="1084525"/>
    <lineage>
        <taxon>Bacteria</taxon>
        <taxon>Pseudomonadati</taxon>
        <taxon>Bacteroidota</taxon>
        <taxon>Cytophagia</taxon>
        <taxon>Cytophagales</taxon>
        <taxon>Hymenobacteraceae</taxon>
        <taxon>Pontibacter</taxon>
    </lineage>
</organism>
<keyword evidence="1" id="KW-1133">Transmembrane helix</keyword>
<keyword evidence="1" id="KW-0812">Transmembrane</keyword>
<dbReference type="InterPro" id="IPR011646">
    <property type="entry name" value="KAP_P-loop"/>
</dbReference>
<keyword evidence="1" id="KW-0472">Membrane</keyword>
<evidence type="ECO:0000256" key="1">
    <source>
        <dbReference type="SAM" id="Phobius"/>
    </source>
</evidence>
<reference evidence="4" key="1">
    <citation type="journal article" date="2019" name="Int. J. Syst. Evol. Microbiol.">
        <title>The Global Catalogue of Microorganisms (GCM) 10K type strain sequencing project: providing services to taxonomists for standard genome sequencing and annotation.</title>
        <authorList>
            <consortium name="The Broad Institute Genomics Platform"/>
            <consortium name="The Broad Institute Genome Sequencing Center for Infectious Disease"/>
            <person name="Wu L."/>
            <person name="Ma J."/>
        </authorList>
    </citation>
    <scope>NUCLEOTIDE SEQUENCE [LARGE SCALE GENOMIC DNA]</scope>
    <source>
        <strain evidence="4">JCM 17926</strain>
    </source>
</reference>
<evidence type="ECO:0000313" key="4">
    <source>
        <dbReference type="Proteomes" id="UP001500552"/>
    </source>
</evidence>
<sequence>MKGNSNYKFLKNTPIGKDLFEGKSQDKIACIVSEVLEQQDFQIIGIDGGWGTGKSNLVKIIENKLDHDKYNFFIYDVWGHQEDDQRKAILVELTEYVADEKRKIVVDSEKWAKKLKRLLSKEKEVTTTNTPYLSIGFILSLFLIIYIPSVNTFAKDLDSIWLKCLLVLFPITIIFFIYFSKVLKNFRKFESNKFKKSLKLSLQQTIQIYSNKQTDETKYESISESEPSVKDFRDWMRGIDTDLGINKKKLIIVFDNFDRLPKKQIQSIWSSIHIFFSDEKYANINVIIPFDRLHIKNAFSDLNGTDKNQANFANDYINKTFDLVYRISPPIMSNWKLFFRNCWNEAFQQNVDEDEYIKVEQIYEVYSKVITPREIIAFINEVISVKLLHNNIPERYIGLFVINKSRILDNPLEAITKAEFLDGLSYQYRDDDKFQRYITALSYQIDPDNALEIVYRKQLKDSLMNNDSNNLIEISKTNIFNKIVSPVLSEVENLENPILALNSLTAEANITEHEKQNIWDDIFLRLRGQSSEHFILSEPQKVVLVQISSSLREQWISKIFVDLHRSTKFDSVKYAQFVDELKIVDSQNELGVDIYNLLKPKTTTIEDFILLVKNKKDQYTKYQVSVNASDLDKYLSELEVEDLDDIAFIKHLTSTYNFKNFENSIKESIKANKSDKANLNLLFNALKLIADSTIGILLEDSEIYTLFTQSKSEEDFYYDLVAMRLARGNDFYSTYHSHFHSIINTEEITIINKISERIEYYISYSGFLLKSVSFSNNLTKAVARNIVKNSYQTSRAYINDLIKKYDIICNTNELDPQVFFKDLNRWKAPEFDKPFIKTIPILFYDQALKNKSGLAKASIDALHKYFDGLSQEEWELVFDDLEGRDYSLLKKIDYSDWNSFSLEALKGVLLLTSKTDEVEDKDKLTELVVKFEENGKDLTNTFKNIRDELIIHRSMNTDLFSFFGKWLFKYAYLQERPGDVLRTILVSSLLDEENCLGLIIQNHELIKSLIDNSNSSDSADFKEAIRDRFDDDKIKKLAKSIGVRKRKSKEDKLEVEE</sequence>
<keyword evidence="4" id="KW-1185">Reference proteome</keyword>
<feature type="domain" description="KAP NTPase" evidence="2">
    <location>
        <begin position="39"/>
        <end position="383"/>
    </location>
</feature>
<comment type="caution">
    <text evidence="3">The sequence shown here is derived from an EMBL/GenBank/DDBJ whole genome shotgun (WGS) entry which is preliminary data.</text>
</comment>
<evidence type="ECO:0000313" key="3">
    <source>
        <dbReference type="EMBL" id="GAA4443544.1"/>
    </source>
</evidence>